<dbReference type="Proteomes" id="UP000199468">
    <property type="component" value="Unassembled WGS sequence"/>
</dbReference>
<dbReference type="SUPFAM" id="SSF47336">
    <property type="entry name" value="ACP-like"/>
    <property type="match status" value="1"/>
</dbReference>
<proteinExistence type="predicted"/>
<accession>A0ABY0P9X9</accession>
<reference evidence="2 3" key="1">
    <citation type="submission" date="2016-10" db="EMBL/GenBank/DDBJ databases">
        <authorList>
            <person name="Varghese N."/>
            <person name="Submissions S."/>
        </authorList>
    </citation>
    <scope>NUCLEOTIDE SEQUENCE [LARGE SCALE GENOMIC DNA]</scope>
    <source>
        <strain evidence="2 3">DSM 26672</strain>
    </source>
</reference>
<sequence length="103" mass="11393">MKPEHDDKTGTGDLDPAGVELVSRLLEIIAAEGLVKPELLEPHATVDDIGFTIDDLTLIGNAIEREYDCDMMPDEAMQRCKTVRELVELMGRRIQRAASGEGR</sequence>
<organism evidence="2 3">
    <name type="scientific">Bosea robiniae</name>
    <dbReference type="NCBI Taxonomy" id="1036780"/>
    <lineage>
        <taxon>Bacteria</taxon>
        <taxon>Pseudomonadati</taxon>
        <taxon>Pseudomonadota</taxon>
        <taxon>Alphaproteobacteria</taxon>
        <taxon>Hyphomicrobiales</taxon>
        <taxon>Boseaceae</taxon>
        <taxon>Bosea</taxon>
    </lineage>
</organism>
<dbReference type="InterPro" id="IPR009081">
    <property type="entry name" value="PP-bd_ACP"/>
</dbReference>
<evidence type="ECO:0000313" key="2">
    <source>
        <dbReference type="EMBL" id="SDH79378.1"/>
    </source>
</evidence>
<dbReference type="EMBL" id="FNBZ01000016">
    <property type="protein sequence ID" value="SDH79378.1"/>
    <property type="molecule type" value="Genomic_DNA"/>
</dbReference>
<comment type="caution">
    <text evidence="2">The sequence shown here is derived from an EMBL/GenBank/DDBJ whole genome shotgun (WGS) entry which is preliminary data.</text>
</comment>
<evidence type="ECO:0000259" key="1">
    <source>
        <dbReference type="Pfam" id="PF00550"/>
    </source>
</evidence>
<dbReference type="Pfam" id="PF00550">
    <property type="entry name" value="PP-binding"/>
    <property type="match status" value="1"/>
</dbReference>
<evidence type="ECO:0000313" key="3">
    <source>
        <dbReference type="Proteomes" id="UP000199468"/>
    </source>
</evidence>
<gene>
    <name evidence="2" type="ORF">SAMN05421844_11615</name>
</gene>
<protein>
    <submittedName>
        <fullName evidence="2">Phosphopantetheine attachment site</fullName>
    </submittedName>
</protein>
<keyword evidence="3" id="KW-1185">Reference proteome</keyword>
<dbReference type="Gene3D" id="1.10.1200.10">
    <property type="entry name" value="ACP-like"/>
    <property type="match status" value="1"/>
</dbReference>
<name>A0ABY0P9X9_9HYPH</name>
<dbReference type="RefSeq" id="WP_091862965.1">
    <property type="nucleotide sequence ID" value="NZ_FNBZ01000016.1"/>
</dbReference>
<feature type="domain" description="Carrier" evidence="1">
    <location>
        <begin position="24"/>
        <end position="89"/>
    </location>
</feature>
<dbReference type="InterPro" id="IPR036736">
    <property type="entry name" value="ACP-like_sf"/>
</dbReference>